<dbReference type="InterPro" id="IPR005263">
    <property type="entry name" value="DapA"/>
</dbReference>
<dbReference type="PROSITE" id="PS00665">
    <property type="entry name" value="DHDPS_1"/>
    <property type="match status" value="1"/>
</dbReference>
<evidence type="ECO:0000256" key="6">
    <source>
        <dbReference type="ARBA" id="ARBA00022605"/>
    </source>
</evidence>
<dbReference type="Gene3D" id="3.20.20.70">
    <property type="entry name" value="Aldolase class I"/>
    <property type="match status" value="1"/>
</dbReference>
<dbReference type="EMBL" id="JAUSTP010000006">
    <property type="protein sequence ID" value="MDQ0189282.1"/>
    <property type="molecule type" value="Genomic_DNA"/>
</dbReference>
<evidence type="ECO:0000256" key="7">
    <source>
        <dbReference type="ARBA" id="ARBA00022915"/>
    </source>
</evidence>
<comment type="caution">
    <text evidence="14">The sequence shown here is derived from an EMBL/GenBank/DDBJ whole genome shotgun (WGS) entry which is preliminary data.</text>
</comment>
<keyword evidence="9 12" id="KW-0456">Lyase</keyword>
<proteinExistence type="inferred from homology"/>
<dbReference type="CDD" id="cd00950">
    <property type="entry name" value="DHDPS"/>
    <property type="match status" value="1"/>
</dbReference>
<evidence type="ECO:0000256" key="12">
    <source>
        <dbReference type="HAMAP-Rule" id="MF_00418"/>
    </source>
</evidence>
<evidence type="ECO:0000256" key="13">
    <source>
        <dbReference type="PIRNR" id="PIRNR001365"/>
    </source>
</evidence>
<dbReference type="EC" id="4.3.3.7" evidence="4 12"/>
<keyword evidence="5 12" id="KW-0963">Cytoplasm</keyword>
<feature type="binding site" evidence="12">
    <location>
        <position position="204"/>
    </location>
    <ligand>
        <name>pyruvate</name>
        <dbReference type="ChEBI" id="CHEBI:15361"/>
    </ligand>
</feature>
<evidence type="ECO:0000256" key="4">
    <source>
        <dbReference type="ARBA" id="ARBA00012086"/>
    </source>
</evidence>
<comment type="caution">
    <text evidence="12">Was originally thought to be a dihydrodipicolinate synthase (DHDPS), catalyzing the condensation of (S)-aspartate-beta-semialdehyde [(S)-ASA] and pyruvate to dihydrodipicolinate (DHDP). However, it was shown in E.coli that the product of the enzymatic reaction is not dihydrodipicolinate but in fact (4S)-4-hydroxy-2,3,4,5-tetrahydro-(2S)-dipicolinic acid (HTPA), and that the consecutive dehydration reaction leading to DHDP is not spontaneous but catalyzed by DapB.</text>
</comment>
<feature type="site" description="Part of a proton relay during catalysis" evidence="12">
    <location>
        <position position="45"/>
    </location>
</feature>
<protein>
    <recommendedName>
        <fullName evidence="4 12">4-hydroxy-tetrahydrodipicolinate synthase</fullName>
        <shortName evidence="12">HTPA synthase</shortName>
        <ecNumber evidence="4 12">4.3.3.7</ecNumber>
    </recommendedName>
</protein>
<evidence type="ECO:0000256" key="10">
    <source>
        <dbReference type="ARBA" id="ARBA00023270"/>
    </source>
</evidence>
<sequence length="292" mass="30763">MDFGRLMTALVTPFTPDGHLDVDGLKALVDHCIDTGTTAIVACGTTGESPTLTHDEKLEVFRTVLRAANGRVPVIAGTSGNDTAASIALSREAEALGVQGLLLVAPYYNRPTQDGLYAHFRAIADAVSIPVILYNIPGRCGVNIDASTVIRLAQVPNIVGVKEASGDFGQIARIAAEKPDDFFLYSGDDKFTLPVMSLGGYGVVSVAAHLVGEEMTQMIDAFVSGNVRAAADWNGRLLPFFELLFKVSSPAPLKAALQLVGLPAGDVRLPLVPAPSAVVEALEAELVRLGKR</sequence>
<evidence type="ECO:0000256" key="9">
    <source>
        <dbReference type="ARBA" id="ARBA00023239"/>
    </source>
</evidence>
<dbReference type="RefSeq" id="WP_274456076.1">
    <property type="nucleotide sequence ID" value="NZ_CP067097.1"/>
</dbReference>
<dbReference type="SMART" id="SM01130">
    <property type="entry name" value="DHDPS"/>
    <property type="match status" value="1"/>
</dbReference>
<reference evidence="14 15" key="1">
    <citation type="submission" date="2023-07" db="EMBL/GenBank/DDBJ databases">
        <title>Genomic Encyclopedia of Type Strains, Phase IV (KMG-IV): sequencing the most valuable type-strain genomes for metagenomic binning, comparative biology and taxonomic classification.</title>
        <authorList>
            <person name="Goeker M."/>
        </authorList>
    </citation>
    <scope>NUCLEOTIDE SEQUENCE [LARGE SCALE GENOMIC DNA]</scope>
    <source>
        <strain evidence="14 15">DSM 4006</strain>
    </source>
</reference>
<evidence type="ECO:0000256" key="5">
    <source>
        <dbReference type="ARBA" id="ARBA00022490"/>
    </source>
</evidence>
<evidence type="ECO:0000256" key="1">
    <source>
        <dbReference type="ARBA" id="ARBA00003294"/>
    </source>
</evidence>
<keyword evidence="7 12" id="KW-0220">Diaminopimelate biosynthesis</keyword>
<keyword evidence="8 12" id="KW-0457">Lysine biosynthesis</keyword>
<dbReference type="Proteomes" id="UP001232973">
    <property type="component" value="Unassembled WGS sequence"/>
</dbReference>
<feature type="binding site" evidence="12">
    <location>
        <position position="46"/>
    </location>
    <ligand>
        <name>pyruvate</name>
        <dbReference type="ChEBI" id="CHEBI:15361"/>
    </ligand>
</feature>
<keyword evidence="6 12" id="KW-0028">Amino-acid biosynthesis</keyword>
<evidence type="ECO:0000313" key="15">
    <source>
        <dbReference type="Proteomes" id="UP001232973"/>
    </source>
</evidence>
<comment type="catalytic activity">
    <reaction evidence="11 12">
        <text>L-aspartate 4-semialdehyde + pyruvate = (2S,4S)-4-hydroxy-2,3,4,5-tetrahydrodipicolinate + H2O + H(+)</text>
        <dbReference type="Rhea" id="RHEA:34171"/>
        <dbReference type="ChEBI" id="CHEBI:15361"/>
        <dbReference type="ChEBI" id="CHEBI:15377"/>
        <dbReference type="ChEBI" id="CHEBI:15378"/>
        <dbReference type="ChEBI" id="CHEBI:67139"/>
        <dbReference type="ChEBI" id="CHEBI:537519"/>
        <dbReference type="EC" id="4.3.3.7"/>
    </reaction>
</comment>
<accession>A0ABT9XG61</accession>
<feature type="active site" description="Schiff-base intermediate with substrate" evidence="12">
    <location>
        <position position="162"/>
    </location>
</feature>
<evidence type="ECO:0000313" key="14">
    <source>
        <dbReference type="EMBL" id="MDQ0189282.1"/>
    </source>
</evidence>
<dbReference type="InterPro" id="IPR013785">
    <property type="entry name" value="Aldolase_TIM"/>
</dbReference>
<dbReference type="SUPFAM" id="SSF51569">
    <property type="entry name" value="Aldolase"/>
    <property type="match status" value="1"/>
</dbReference>
<dbReference type="Pfam" id="PF00701">
    <property type="entry name" value="DHDPS"/>
    <property type="match status" value="1"/>
</dbReference>
<evidence type="ECO:0000256" key="2">
    <source>
        <dbReference type="ARBA" id="ARBA00005120"/>
    </source>
</evidence>
<comment type="subunit">
    <text evidence="12">Homotetramer; dimer of dimers.</text>
</comment>
<dbReference type="InterPro" id="IPR002220">
    <property type="entry name" value="DapA-like"/>
</dbReference>
<evidence type="ECO:0000256" key="11">
    <source>
        <dbReference type="ARBA" id="ARBA00047836"/>
    </source>
</evidence>
<feature type="active site" description="Proton donor/acceptor" evidence="12">
    <location>
        <position position="134"/>
    </location>
</feature>
<dbReference type="InterPro" id="IPR020624">
    <property type="entry name" value="Schiff_base-form_aldolases_CS"/>
</dbReference>
<dbReference type="PANTHER" id="PTHR12128">
    <property type="entry name" value="DIHYDRODIPICOLINATE SYNTHASE"/>
    <property type="match status" value="1"/>
</dbReference>
<dbReference type="PANTHER" id="PTHR12128:SF66">
    <property type="entry name" value="4-HYDROXY-2-OXOGLUTARATE ALDOLASE, MITOCHONDRIAL"/>
    <property type="match status" value="1"/>
</dbReference>
<dbReference type="GO" id="GO:0008840">
    <property type="term" value="F:4-hydroxy-tetrahydrodipicolinate synthase activity"/>
    <property type="evidence" value="ECO:0007669"/>
    <property type="project" value="UniProtKB-EC"/>
</dbReference>
<comment type="pathway">
    <text evidence="2 12">Amino-acid biosynthesis; L-lysine biosynthesis via DAP pathway; (S)-tetrahydrodipicolinate from L-aspartate: step 3/4.</text>
</comment>
<comment type="function">
    <text evidence="1 12">Catalyzes the condensation of (S)-aspartate-beta-semialdehyde [(S)-ASA] and pyruvate to 4-hydroxy-tetrahydrodipicolinate (HTPA).</text>
</comment>
<comment type="subcellular location">
    <subcellularLocation>
        <location evidence="12">Cytoplasm</location>
    </subcellularLocation>
</comment>
<organism evidence="14 15">
    <name type="scientific">Alicyclobacillus cycloheptanicus</name>
    <dbReference type="NCBI Taxonomy" id="1457"/>
    <lineage>
        <taxon>Bacteria</taxon>
        <taxon>Bacillati</taxon>
        <taxon>Bacillota</taxon>
        <taxon>Bacilli</taxon>
        <taxon>Bacillales</taxon>
        <taxon>Alicyclobacillaceae</taxon>
        <taxon>Alicyclobacillus</taxon>
    </lineage>
</organism>
<dbReference type="PRINTS" id="PR00146">
    <property type="entry name" value="DHPICSNTHASE"/>
</dbReference>
<name>A0ABT9XG61_9BACL</name>
<dbReference type="HAMAP" id="MF_00418">
    <property type="entry name" value="DapA"/>
    <property type="match status" value="1"/>
</dbReference>
<dbReference type="PIRSF" id="PIRSF001365">
    <property type="entry name" value="DHDPS"/>
    <property type="match status" value="1"/>
</dbReference>
<evidence type="ECO:0000256" key="8">
    <source>
        <dbReference type="ARBA" id="ARBA00023154"/>
    </source>
</evidence>
<feature type="site" description="Part of a proton relay during catalysis" evidence="12">
    <location>
        <position position="108"/>
    </location>
</feature>
<dbReference type="NCBIfam" id="TIGR00674">
    <property type="entry name" value="dapA"/>
    <property type="match status" value="1"/>
</dbReference>
<keyword evidence="15" id="KW-1185">Reference proteome</keyword>
<evidence type="ECO:0000256" key="3">
    <source>
        <dbReference type="ARBA" id="ARBA00007592"/>
    </source>
</evidence>
<keyword evidence="10 12" id="KW-0704">Schiff base</keyword>
<gene>
    <name evidence="12" type="primary">dapA</name>
    <name evidence="14" type="ORF">J2S03_001102</name>
</gene>
<comment type="similarity">
    <text evidence="3 12 13">Belongs to the DapA family.</text>
</comment>